<evidence type="ECO:0000256" key="8">
    <source>
        <dbReference type="SAM" id="Phobius"/>
    </source>
</evidence>
<accession>A0AA35T4D1</accession>
<evidence type="ECO:0000313" key="12">
    <source>
        <dbReference type="EMBL" id="CAI8040982.1"/>
    </source>
</evidence>
<dbReference type="Pfam" id="PF13967">
    <property type="entry name" value="RSN1_TM"/>
    <property type="match status" value="1"/>
</dbReference>
<evidence type="ECO:0000256" key="4">
    <source>
        <dbReference type="ARBA" id="ARBA00022692"/>
    </source>
</evidence>
<organism evidence="12 13">
    <name type="scientific">Geodia barretti</name>
    <name type="common">Barrett's horny sponge</name>
    <dbReference type="NCBI Taxonomy" id="519541"/>
    <lineage>
        <taxon>Eukaryota</taxon>
        <taxon>Metazoa</taxon>
        <taxon>Porifera</taxon>
        <taxon>Demospongiae</taxon>
        <taxon>Heteroscleromorpha</taxon>
        <taxon>Tetractinellida</taxon>
        <taxon>Astrophorina</taxon>
        <taxon>Geodiidae</taxon>
        <taxon>Geodia</taxon>
    </lineage>
</organism>
<evidence type="ECO:0000256" key="6">
    <source>
        <dbReference type="ARBA" id="ARBA00023136"/>
    </source>
</evidence>
<feature type="region of interest" description="Disordered" evidence="7">
    <location>
        <begin position="817"/>
        <end position="905"/>
    </location>
</feature>
<feature type="transmembrane region" description="Helical" evidence="8">
    <location>
        <begin position="170"/>
        <end position="192"/>
    </location>
</feature>
<comment type="subcellular location">
    <subcellularLocation>
        <location evidence="1">Membrane</location>
        <topology evidence="1">Multi-pass membrane protein</topology>
    </subcellularLocation>
</comment>
<feature type="compositionally biased region" description="Low complexity" evidence="7">
    <location>
        <begin position="822"/>
        <end position="840"/>
    </location>
</feature>
<dbReference type="InterPro" id="IPR032880">
    <property type="entry name" value="CSC1/OSCA1-like_N"/>
</dbReference>
<evidence type="ECO:0000259" key="11">
    <source>
        <dbReference type="Pfam" id="PF14703"/>
    </source>
</evidence>
<feature type="compositionally biased region" description="Polar residues" evidence="7">
    <location>
        <begin position="865"/>
        <end position="894"/>
    </location>
</feature>
<evidence type="ECO:0000313" key="13">
    <source>
        <dbReference type="Proteomes" id="UP001174909"/>
    </source>
</evidence>
<dbReference type="InterPro" id="IPR003864">
    <property type="entry name" value="CSC1/OSCA1-like_7TM"/>
</dbReference>
<keyword evidence="3" id="KW-0813">Transport</keyword>
<dbReference type="InterPro" id="IPR027815">
    <property type="entry name" value="CSC1/OSCA1-like_cyt"/>
</dbReference>
<feature type="transmembrane region" description="Helical" evidence="8">
    <location>
        <begin position="212"/>
        <end position="233"/>
    </location>
</feature>
<feature type="domain" description="CSC1/OSCA1-like N-terminal transmembrane" evidence="10">
    <location>
        <begin position="131"/>
        <end position="232"/>
    </location>
</feature>
<evidence type="ECO:0000256" key="1">
    <source>
        <dbReference type="ARBA" id="ARBA00004141"/>
    </source>
</evidence>
<feature type="transmembrane region" description="Helical" evidence="8">
    <location>
        <begin position="639"/>
        <end position="668"/>
    </location>
</feature>
<keyword evidence="4 8" id="KW-0812">Transmembrane</keyword>
<dbReference type="PANTHER" id="PTHR13018">
    <property type="entry name" value="PROBABLE MEMBRANE PROTEIN DUF221-RELATED"/>
    <property type="match status" value="1"/>
</dbReference>
<dbReference type="EMBL" id="CASHTH010003153">
    <property type="protein sequence ID" value="CAI8040982.1"/>
    <property type="molecule type" value="Genomic_DNA"/>
</dbReference>
<dbReference type="GO" id="GO:0005227">
    <property type="term" value="F:calcium-activated cation channel activity"/>
    <property type="evidence" value="ECO:0007669"/>
    <property type="project" value="InterPro"/>
</dbReference>
<dbReference type="PANTHER" id="PTHR13018:SF5">
    <property type="entry name" value="RE44586P"/>
    <property type="match status" value="1"/>
</dbReference>
<evidence type="ECO:0000256" key="7">
    <source>
        <dbReference type="SAM" id="MobiDB-lite"/>
    </source>
</evidence>
<feature type="domain" description="CSC1/OSCA1-like 7TM region" evidence="9">
    <location>
        <begin position="431"/>
        <end position="708"/>
    </location>
</feature>
<keyword evidence="13" id="KW-1185">Reference proteome</keyword>
<protein>
    <submittedName>
        <fullName evidence="12">CSC1-like protein 1</fullName>
    </submittedName>
</protein>
<dbReference type="Proteomes" id="UP001174909">
    <property type="component" value="Unassembled WGS sequence"/>
</dbReference>
<feature type="transmembrane region" description="Helical" evidence="8">
    <location>
        <begin position="57"/>
        <end position="78"/>
    </location>
</feature>
<evidence type="ECO:0000259" key="9">
    <source>
        <dbReference type="Pfam" id="PF02714"/>
    </source>
</evidence>
<dbReference type="Pfam" id="PF02714">
    <property type="entry name" value="RSN1_7TM"/>
    <property type="match status" value="1"/>
</dbReference>
<reference evidence="12" key="1">
    <citation type="submission" date="2023-03" db="EMBL/GenBank/DDBJ databases">
        <authorList>
            <person name="Steffen K."/>
            <person name="Cardenas P."/>
        </authorList>
    </citation>
    <scope>NUCLEOTIDE SEQUENCE</scope>
</reference>
<dbReference type="GO" id="GO:0005886">
    <property type="term" value="C:plasma membrane"/>
    <property type="evidence" value="ECO:0007669"/>
    <property type="project" value="TreeGrafter"/>
</dbReference>
<feature type="transmembrane region" description="Helical" evidence="8">
    <location>
        <begin position="688"/>
        <end position="711"/>
    </location>
</feature>
<feature type="transmembrane region" description="Helical" evidence="8">
    <location>
        <begin position="723"/>
        <end position="746"/>
    </location>
</feature>
<name>A0AA35T4D1_GEOBA</name>
<proteinExistence type="inferred from homology"/>
<keyword evidence="5 8" id="KW-1133">Transmembrane helix</keyword>
<gene>
    <name evidence="12" type="ORF">GBAR_LOCUS22773</name>
</gene>
<evidence type="ECO:0000256" key="2">
    <source>
        <dbReference type="ARBA" id="ARBA00007779"/>
    </source>
</evidence>
<dbReference type="Pfam" id="PF14703">
    <property type="entry name" value="PHM7_cyt"/>
    <property type="match status" value="1"/>
</dbReference>
<feature type="transmembrane region" description="Helical" evidence="8">
    <location>
        <begin position="432"/>
        <end position="456"/>
    </location>
</feature>
<comment type="similarity">
    <text evidence="2">Belongs to the CSC1 (TC 1.A.17) family.</text>
</comment>
<evidence type="ECO:0000256" key="5">
    <source>
        <dbReference type="ARBA" id="ARBA00022989"/>
    </source>
</evidence>
<feature type="domain" description="CSC1/OSCA1-like cytosolic" evidence="11">
    <location>
        <begin position="249"/>
        <end position="419"/>
    </location>
</feature>
<comment type="caution">
    <text evidence="12">The sequence shown here is derived from an EMBL/GenBank/DDBJ whole genome shotgun (WGS) entry which is preliminary data.</text>
</comment>
<dbReference type="InterPro" id="IPR045122">
    <property type="entry name" value="Csc1-like"/>
</dbReference>
<feature type="transmembrane region" description="Helical" evidence="8">
    <location>
        <begin position="531"/>
        <end position="557"/>
    </location>
</feature>
<keyword evidence="6 8" id="KW-0472">Membrane</keyword>
<feature type="transmembrane region" description="Helical" evidence="8">
    <location>
        <begin position="577"/>
        <end position="596"/>
    </location>
</feature>
<feature type="transmembrane region" description="Helical" evidence="8">
    <location>
        <begin position="489"/>
        <end position="510"/>
    </location>
</feature>
<evidence type="ECO:0000256" key="3">
    <source>
        <dbReference type="ARBA" id="ARBA00022448"/>
    </source>
</evidence>
<sequence>MDLFTRSLYLRLVEEPRYADYAAVDGNLSNATAVKECSLAEKVNADKSIPGILGMNLAIWLALLLVFCLLCHFLPDYSRVGLLINRKRRSLLRKKFSSRRDELLASEELKREEEEEEEESDGDDTELLLNPAYDEHWYSWIIHFFKLNDETIRRRCGPDSVVYLSLERHIILLLLIFSFLSLVVILPVNVHGDLDKVGFASTTISNIDARNSVLWVHTCFSILYLIITGVFMIKFSLKLGKFQQDMSRHTVMIRWIPSIVHREDILLHFQEAMPQAQVCDLQFAYDVSTLTKLSKKLDKVQEELQSVGSVKEELGVVQRIRPGWTKLLFWRDDYLVDAQTHYEAKRVELTQKISTENSLVRGKRLSIGFLSFTTERDTRQLVLSYKACRARPTSSMSEAVLSWRWLVSNASFPLDIQWESLHIPSFVWWPRWLLINIFLWLFLCFFTTAPVLLAGVNQIKVIFLNVTESEDNSEDLEDELNSVSPLINIYISNLLLLAIASLLVFCVSKSHILECHWTQSRREQAVMRKTFIFLLLMLIILPSVGLTSVSALAQSVIKDSSSLQSKLNCVFLPGSGAFFLVYVLTSGFIGTGVELLRIPELAYYLYYRATAKTRWQKEQALRKAGDWDFLYGVQYAWHLVIFTMVITFSVTTPIITPFGVLYFILRYFTDKYSIYYVYKPSPFHGRQFLHRSAINFVIVGAVFLQISTLFFSLVRLGKPDGRSIVMIVALLVTVSACIGFMLFGWVSHMLPQLRLKMGQEYRIFSQTREGGVGRENTEERVMKGAYIPPVLKRFTIDPAVAGDDSVNGYQSFGCTDKLGRLSPPSSSSSSPRSTTSPEAASPERKSSAATRPATQGSGGSIDYNRYSSVRRQRDSQPPTSGVQVSSRTLMSVNSPVEDMQDPKEE</sequence>
<dbReference type="AlphaFoldDB" id="A0AA35T4D1"/>
<evidence type="ECO:0000259" key="10">
    <source>
        <dbReference type="Pfam" id="PF13967"/>
    </source>
</evidence>